<evidence type="ECO:0000313" key="1">
    <source>
        <dbReference type="EMBL" id="ACL75860.1"/>
    </source>
</evidence>
<dbReference type="Pfam" id="PF05954">
    <property type="entry name" value="Phage_GPD"/>
    <property type="match status" value="1"/>
</dbReference>
<dbReference type="STRING" id="394503.Ccel_1508"/>
<dbReference type="KEGG" id="cce:Ccel_1508"/>
<organism evidence="1 2">
    <name type="scientific">Ruminiclostridium cellulolyticum (strain ATCC 35319 / DSM 5812 / JCM 6584 / H10)</name>
    <name type="common">Clostridium cellulolyticum</name>
    <dbReference type="NCBI Taxonomy" id="394503"/>
    <lineage>
        <taxon>Bacteria</taxon>
        <taxon>Bacillati</taxon>
        <taxon>Bacillota</taxon>
        <taxon>Clostridia</taxon>
        <taxon>Eubacteriales</taxon>
        <taxon>Oscillospiraceae</taxon>
        <taxon>Ruminiclostridium</taxon>
    </lineage>
</organism>
<dbReference type="OrthoDB" id="2641038at2"/>
<dbReference type="EMBL" id="CP001348">
    <property type="protein sequence ID" value="ACL75860.1"/>
    <property type="molecule type" value="Genomic_DNA"/>
</dbReference>
<reference evidence="1 2" key="1">
    <citation type="submission" date="2009-01" db="EMBL/GenBank/DDBJ databases">
        <title>Complete sequence of Clostridium cellulolyticum H10.</title>
        <authorList>
            <consortium name="US DOE Joint Genome Institute"/>
            <person name="Lucas S."/>
            <person name="Copeland A."/>
            <person name="Lapidus A."/>
            <person name="Glavina del Rio T."/>
            <person name="Dalin E."/>
            <person name="Tice H."/>
            <person name="Bruce D."/>
            <person name="Goodwin L."/>
            <person name="Pitluck S."/>
            <person name="Chertkov O."/>
            <person name="Saunders E."/>
            <person name="Brettin T."/>
            <person name="Detter J.C."/>
            <person name="Han C."/>
            <person name="Larimer F."/>
            <person name="Land M."/>
            <person name="Hauser L."/>
            <person name="Kyrpides N."/>
            <person name="Ivanova N."/>
            <person name="Zhou J."/>
            <person name="Richardson P."/>
        </authorList>
    </citation>
    <scope>NUCLEOTIDE SEQUENCE [LARGE SCALE GENOMIC DNA]</scope>
    <source>
        <strain evidence="2">ATCC 35319 / DSM 5812 / JCM 6584 / H10</strain>
    </source>
</reference>
<protein>
    <submittedName>
        <fullName evidence="1">Phage protein D</fullName>
    </submittedName>
</protein>
<keyword evidence="2" id="KW-1185">Reference proteome</keyword>
<evidence type="ECO:0000313" key="2">
    <source>
        <dbReference type="Proteomes" id="UP000001349"/>
    </source>
</evidence>
<dbReference type="RefSeq" id="WP_015925001.1">
    <property type="nucleotide sequence ID" value="NC_011898.1"/>
</dbReference>
<gene>
    <name evidence="1" type="ordered locus">Ccel_1508</name>
</gene>
<proteinExistence type="predicted"/>
<dbReference type="Proteomes" id="UP000001349">
    <property type="component" value="Chromosome"/>
</dbReference>
<dbReference type="eggNOG" id="COG3500">
    <property type="taxonomic scope" value="Bacteria"/>
</dbReference>
<name>B8I234_RUMCH</name>
<dbReference type="AlphaFoldDB" id="B8I234"/>
<dbReference type="HOGENOM" id="CLU_061954_1_0_9"/>
<accession>B8I234</accession>
<dbReference type="SUPFAM" id="SSF69279">
    <property type="entry name" value="Phage tail proteins"/>
    <property type="match status" value="1"/>
</dbReference>
<sequence length="348" mass="39325">MGTTNVANYKIKLNGSDFSADLFNAIETLTVEDEINLPSMFRIQMNMVDSGNGKWRGIDLKTFKPGDKLSISMGLDKPELMLSGEITSLELLVAEHSLVEIRGYDLLHRLRMGTRNKVFTKKKDSDIASEIAREHGLTPQVDDTKTIYPYVFQNNISNYDFLLKRAAYLDYELYAQDKKLYFVKSRAPKAPELPEFNYKRDYEELNLELRALTKGSEVTVRGWNVKEKKEIEALAKKGDESTKMGGKESGYDITVKSIEKAPVSFWVENLIDVSEGKAAAAAAYNSLLREFITGEGKCYGNPLVRAGKSVKLLGIDERFTGVYYIISTIHNIDKQGYMTKFKVKRTGI</sequence>